<dbReference type="GO" id="GO:0004930">
    <property type="term" value="F:G protein-coupled receptor activity"/>
    <property type="evidence" value="ECO:0007669"/>
    <property type="project" value="InterPro"/>
</dbReference>
<evidence type="ECO:0000256" key="10">
    <source>
        <dbReference type="ARBA" id="ARBA00023257"/>
    </source>
</evidence>
<keyword evidence="10" id="KW-0628">Postsynaptic cell membrane</keyword>
<keyword evidence="3 14" id="KW-0812">Transmembrane</keyword>
<accession>A0A815NU26</accession>
<dbReference type="AlphaFoldDB" id="A0A815NU26"/>
<feature type="transmembrane region" description="Helical" evidence="14">
    <location>
        <begin position="853"/>
        <end position="871"/>
    </location>
</feature>
<keyword evidence="18" id="KW-1185">Reference proteome</keyword>
<keyword evidence="7 14" id="KW-0472">Membrane</keyword>
<feature type="transmembrane region" description="Helical" evidence="14">
    <location>
        <begin position="611"/>
        <end position="629"/>
    </location>
</feature>
<dbReference type="SUPFAM" id="SSF81324">
    <property type="entry name" value="Voltage-gated potassium channels"/>
    <property type="match status" value="1"/>
</dbReference>
<evidence type="ECO:0000313" key="18">
    <source>
        <dbReference type="Proteomes" id="UP000663870"/>
    </source>
</evidence>
<keyword evidence="8" id="KW-0675">Receptor</keyword>
<keyword evidence="2" id="KW-0813">Transport</keyword>
<gene>
    <name evidence="17" type="ORF">JXQ802_LOCUS36843</name>
    <name evidence="16" type="ORF">PYM288_LOCUS23696</name>
</gene>
<dbReference type="InterPro" id="IPR001320">
    <property type="entry name" value="Iontro_rcpt_C"/>
</dbReference>
<dbReference type="EMBL" id="CAJNOH010001124">
    <property type="protein sequence ID" value="CAF1178961.1"/>
    <property type="molecule type" value="Genomic_DNA"/>
</dbReference>
<dbReference type="SUPFAM" id="SSF53850">
    <property type="entry name" value="Periplasmic binding protein-like II"/>
    <property type="match status" value="1"/>
</dbReference>
<dbReference type="Proteomes" id="UP000663870">
    <property type="component" value="Unassembled WGS sequence"/>
</dbReference>
<dbReference type="Gene3D" id="3.40.190.10">
    <property type="entry name" value="Periplasmic binding protein-like II"/>
    <property type="match status" value="2"/>
</dbReference>
<dbReference type="GO" id="GO:0045211">
    <property type="term" value="C:postsynaptic membrane"/>
    <property type="evidence" value="ECO:0007669"/>
    <property type="project" value="UniProtKB-SubCell"/>
</dbReference>
<comment type="caution">
    <text evidence="17">The sequence shown here is derived from an EMBL/GenBank/DDBJ whole genome shotgun (WGS) entry which is preliminary data.</text>
</comment>
<dbReference type="InterPro" id="IPR015683">
    <property type="entry name" value="Ionotropic_Glu_rcpt"/>
</dbReference>
<dbReference type="Gene3D" id="1.10.287.70">
    <property type="match status" value="1"/>
</dbReference>
<comment type="subcellular location">
    <subcellularLocation>
        <location evidence="1">Membrane</location>
        <topology evidence="1">Multi-pass membrane protein</topology>
    </subcellularLocation>
    <subcellularLocation>
        <location evidence="13">Postsynaptic cell membrane</location>
    </subcellularLocation>
</comment>
<dbReference type="Proteomes" id="UP000663854">
    <property type="component" value="Unassembled WGS sequence"/>
</dbReference>
<feature type="transmembrane region" description="Helical" evidence="14">
    <location>
        <begin position="674"/>
        <end position="694"/>
    </location>
</feature>
<keyword evidence="11" id="KW-1071">Ligand-gated ion channel</keyword>
<keyword evidence="4 14" id="KW-1133">Transmembrane helix</keyword>
<proteinExistence type="predicted"/>
<keyword evidence="6" id="KW-0406">Ion transport</keyword>
<evidence type="ECO:0000313" key="17">
    <source>
        <dbReference type="EMBL" id="CAF1438373.1"/>
    </source>
</evidence>
<dbReference type="Gene3D" id="3.40.50.2300">
    <property type="match status" value="2"/>
</dbReference>
<evidence type="ECO:0000256" key="4">
    <source>
        <dbReference type="ARBA" id="ARBA00022989"/>
    </source>
</evidence>
<evidence type="ECO:0000256" key="8">
    <source>
        <dbReference type="ARBA" id="ARBA00023170"/>
    </source>
</evidence>
<name>A0A815NU26_9BILA</name>
<feature type="domain" description="Ionotropic glutamate receptor C-terminal" evidence="15">
    <location>
        <begin position="488"/>
        <end position="833"/>
    </location>
</feature>
<feature type="transmembrane region" description="Helical" evidence="14">
    <location>
        <begin position="641"/>
        <end position="662"/>
    </location>
</feature>
<evidence type="ECO:0000256" key="3">
    <source>
        <dbReference type="ARBA" id="ARBA00022692"/>
    </source>
</evidence>
<evidence type="ECO:0000259" key="15">
    <source>
        <dbReference type="SMART" id="SM00079"/>
    </source>
</evidence>
<keyword evidence="9" id="KW-0325">Glycoprotein</keyword>
<dbReference type="Pfam" id="PF00060">
    <property type="entry name" value="Lig_chan"/>
    <property type="match status" value="1"/>
</dbReference>
<dbReference type="Pfam" id="PF01094">
    <property type="entry name" value="ANF_receptor"/>
    <property type="match status" value="1"/>
</dbReference>
<evidence type="ECO:0000256" key="6">
    <source>
        <dbReference type="ARBA" id="ARBA00023065"/>
    </source>
</evidence>
<protein>
    <recommendedName>
        <fullName evidence="15">Ionotropic glutamate receptor C-terminal domain-containing protein</fullName>
    </recommendedName>
</protein>
<evidence type="ECO:0000256" key="7">
    <source>
        <dbReference type="ARBA" id="ARBA00023136"/>
    </source>
</evidence>
<dbReference type="Pfam" id="PF10613">
    <property type="entry name" value="Lig_chan-Glu_bd"/>
    <property type="match status" value="1"/>
</dbReference>
<keyword evidence="12" id="KW-0407">Ion channel</keyword>
<evidence type="ECO:0000256" key="5">
    <source>
        <dbReference type="ARBA" id="ARBA00023018"/>
    </source>
</evidence>
<keyword evidence="5" id="KW-0770">Synapse</keyword>
<dbReference type="SMART" id="SM00079">
    <property type="entry name" value="PBPe"/>
    <property type="match status" value="1"/>
</dbReference>
<reference evidence="17" key="1">
    <citation type="submission" date="2021-02" db="EMBL/GenBank/DDBJ databases">
        <authorList>
            <person name="Nowell W R."/>
        </authorList>
    </citation>
    <scope>NUCLEOTIDE SEQUENCE</scope>
</reference>
<evidence type="ECO:0000256" key="13">
    <source>
        <dbReference type="ARBA" id="ARBA00034100"/>
    </source>
</evidence>
<organism evidence="17 18">
    <name type="scientific">Rotaria sordida</name>
    <dbReference type="NCBI Taxonomy" id="392033"/>
    <lineage>
        <taxon>Eukaryota</taxon>
        <taxon>Metazoa</taxon>
        <taxon>Spiralia</taxon>
        <taxon>Gnathifera</taxon>
        <taxon>Rotifera</taxon>
        <taxon>Eurotatoria</taxon>
        <taxon>Bdelloidea</taxon>
        <taxon>Philodinida</taxon>
        <taxon>Philodinidae</taxon>
        <taxon>Rotaria</taxon>
    </lineage>
</organism>
<sequence length="882" mass="98053">MPICDVMIGDESWFYHEEIGRKSSNVAWVAKEDPPPTSTSPVIIHHIARERTVDHQYYIDNCLQPLVNEIKHQRPSCGTRGIKLLHDNGKPHAHQAISDYLESEGWQAEQTTGNIIDAMNIMCHAISVSNVVGVVGPALSRETQVIAPFDEKLGIPVISYSATNPDLSDQNAYPNFHRTVASDFVAAAALAKLFIRYNWTTCTIIYQNDAFGTGGANAISNAFNNSRLTVSQMIVFDIAILSIRGDLKSLLINAAARIVVLWAESLYTYLILQEALDSNVVGPQFTWIISNTISLNSFNQTFYDNLIGMFLIEPAVGSVVNATINATLLDAAYSIWQQYEPESFPGSMNVDNYALFAFDATWTLIQSLQQLCASKINTSSSCLSFIGSSYCFDRHFIHSKLLLDAVSRTEFLGVSGPIQFSDNVTDRITGLYYSAKNAQPSSNGLNFVPVLEYFYPRDWRIPIKENVIVWPGRTLTPPSGLALLEGINLRIGVIEAVPFTIVEKVTNPSGQTTIKYSGYVPDLIELLRNKMKFIPIIELAPSNMSYDKFVQSVSTGVYDIAIGDVTVTSARREYVGFSNAIFDNSLRIIMRTTSTVKIDLFSFLKPFSRNLWLLFFGTLIYAGILIWIAERKDNEALQNRSILYQIVMSIWYSFGNIVGYGVDFEIATSAGRLLTAGLYILGLILVASYTANLASDLTIAKSNNIISGIDDIKNGKIPLNRIGILAGSAIEDYYLGEVSNGVRNFHPLQTYDDIYHSLLAGIIDASFLDDGLAEYITNNIHCNLTIIGNDFDKSSYGIVIPQHWLHAQVLDVTILQLKEGGDLENLRHKWFDMQTCPDSSQILTEIGIEATSGLFLVFGVISTLPLLLFAWKERQNIKNRLF</sequence>
<evidence type="ECO:0000256" key="1">
    <source>
        <dbReference type="ARBA" id="ARBA00004141"/>
    </source>
</evidence>
<evidence type="ECO:0000256" key="14">
    <source>
        <dbReference type="SAM" id="Phobius"/>
    </source>
</evidence>
<dbReference type="PANTHER" id="PTHR18966">
    <property type="entry name" value="IONOTROPIC GLUTAMATE RECEPTOR"/>
    <property type="match status" value="1"/>
</dbReference>
<evidence type="ECO:0000256" key="12">
    <source>
        <dbReference type="ARBA" id="ARBA00023303"/>
    </source>
</evidence>
<dbReference type="GO" id="GO:0015276">
    <property type="term" value="F:ligand-gated monoatomic ion channel activity"/>
    <property type="evidence" value="ECO:0007669"/>
    <property type="project" value="InterPro"/>
</dbReference>
<evidence type="ECO:0000256" key="9">
    <source>
        <dbReference type="ARBA" id="ARBA00023180"/>
    </source>
</evidence>
<dbReference type="InterPro" id="IPR001828">
    <property type="entry name" value="ANF_lig-bd_rcpt"/>
</dbReference>
<dbReference type="InterPro" id="IPR028082">
    <property type="entry name" value="Peripla_BP_I"/>
</dbReference>
<dbReference type="EMBL" id="CAJNOL010001925">
    <property type="protein sequence ID" value="CAF1438373.1"/>
    <property type="molecule type" value="Genomic_DNA"/>
</dbReference>
<evidence type="ECO:0000256" key="11">
    <source>
        <dbReference type="ARBA" id="ARBA00023286"/>
    </source>
</evidence>
<dbReference type="PRINTS" id="PR00248">
    <property type="entry name" value="GPCRMGR"/>
</dbReference>
<dbReference type="InterPro" id="IPR019594">
    <property type="entry name" value="Glu/Gly-bd"/>
</dbReference>
<dbReference type="InterPro" id="IPR000337">
    <property type="entry name" value="GPCR_3"/>
</dbReference>
<dbReference type="SUPFAM" id="SSF53822">
    <property type="entry name" value="Periplasmic binding protein-like I"/>
    <property type="match status" value="1"/>
</dbReference>
<evidence type="ECO:0000313" key="16">
    <source>
        <dbReference type="EMBL" id="CAF1178961.1"/>
    </source>
</evidence>
<evidence type="ECO:0000256" key="2">
    <source>
        <dbReference type="ARBA" id="ARBA00022448"/>
    </source>
</evidence>